<name>A0A4R5DIQ6_9BACT</name>
<keyword evidence="3" id="KW-1185">Reference proteome</keyword>
<dbReference type="AlphaFoldDB" id="A0A4R5DIQ6"/>
<accession>A0A4R5DIQ6</accession>
<organism evidence="2 3">
    <name type="scientific">Dyadobacter psychrotolerans</name>
    <dbReference type="NCBI Taxonomy" id="2541721"/>
    <lineage>
        <taxon>Bacteria</taxon>
        <taxon>Pseudomonadati</taxon>
        <taxon>Bacteroidota</taxon>
        <taxon>Cytophagia</taxon>
        <taxon>Cytophagales</taxon>
        <taxon>Spirosomataceae</taxon>
        <taxon>Dyadobacter</taxon>
    </lineage>
</organism>
<comment type="caution">
    <text evidence="2">The sequence shown here is derived from an EMBL/GenBank/DDBJ whole genome shotgun (WGS) entry which is preliminary data.</text>
</comment>
<gene>
    <name evidence="2" type="ORF">E0F88_19275</name>
</gene>
<feature type="domain" description="Multi-ubiquitin" evidence="1">
    <location>
        <begin position="155"/>
        <end position="225"/>
    </location>
</feature>
<sequence length="227" mass="26021">MKDLKEHMPSMVDLEFKIDRQLFQTNKQYWTGAELKAKVGIPESTPLYLSISAPYEDELIENVSRVNMARPEIEYFYVRKKLQFSVNGKPFIWYKQFITGTEIRELANIPTQDVLYLDIKGDWEDDQILDDEIVDLARPGKENFFSKEVIAEIILIVNGRDRVWINRTISFDEVVILKGDGADNGSKAYTVTYTNGPKGNPSGEMAKGDTVLVKDKMKFYVTATDKS</sequence>
<evidence type="ECO:0000259" key="1">
    <source>
        <dbReference type="Pfam" id="PF14452"/>
    </source>
</evidence>
<feature type="domain" description="Multi-ubiquitin" evidence="1">
    <location>
        <begin position="83"/>
        <end position="145"/>
    </location>
</feature>
<dbReference type="InterPro" id="IPR027802">
    <property type="entry name" value="Multi-ubiquitin_dom"/>
</dbReference>
<protein>
    <recommendedName>
        <fullName evidence="1">Multi-ubiquitin domain-containing protein</fullName>
    </recommendedName>
</protein>
<evidence type="ECO:0000313" key="3">
    <source>
        <dbReference type="Proteomes" id="UP000294850"/>
    </source>
</evidence>
<proteinExistence type="predicted"/>
<dbReference type="OrthoDB" id="7445930at2"/>
<reference evidence="2 3" key="1">
    <citation type="submission" date="2019-03" db="EMBL/GenBank/DDBJ databases">
        <title>Dyadobacter AR-3-6 sp. nov., isolated from arctic soil.</title>
        <authorList>
            <person name="Chaudhary D.K."/>
        </authorList>
    </citation>
    <scope>NUCLEOTIDE SEQUENCE [LARGE SCALE GENOMIC DNA]</scope>
    <source>
        <strain evidence="2 3">AR-3-6</strain>
    </source>
</reference>
<dbReference type="RefSeq" id="WP_131959918.1">
    <property type="nucleotide sequence ID" value="NZ_SMFL01000007.1"/>
</dbReference>
<dbReference type="Proteomes" id="UP000294850">
    <property type="component" value="Unassembled WGS sequence"/>
</dbReference>
<dbReference type="EMBL" id="SMFL01000007">
    <property type="protein sequence ID" value="TDE13197.1"/>
    <property type="molecule type" value="Genomic_DNA"/>
</dbReference>
<dbReference type="Pfam" id="PF14452">
    <property type="entry name" value="Multi_ubiq"/>
    <property type="match status" value="2"/>
</dbReference>
<evidence type="ECO:0000313" key="2">
    <source>
        <dbReference type="EMBL" id="TDE13197.1"/>
    </source>
</evidence>